<evidence type="ECO:0000259" key="5">
    <source>
        <dbReference type="PROSITE" id="PS01124"/>
    </source>
</evidence>
<proteinExistence type="predicted"/>
<dbReference type="Proteomes" id="UP001500630">
    <property type="component" value="Unassembled WGS sequence"/>
</dbReference>
<dbReference type="Pfam" id="PF14525">
    <property type="entry name" value="AraC_binding_2"/>
    <property type="match status" value="1"/>
</dbReference>
<keyword evidence="3" id="KW-0804">Transcription</keyword>
<dbReference type="Gene3D" id="1.10.10.60">
    <property type="entry name" value="Homeodomain-like"/>
    <property type="match status" value="1"/>
</dbReference>
<evidence type="ECO:0000313" key="6">
    <source>
        <dbReference type="EMBL" id="GAA3616246.1"/>
    </source>
</evidence>
<dbReference type="InterPro" id="IPR018060">
    <property type="entry name" value="HTH_AraC"/>
</dbReference>
<comment type="caution">
    <text evidence="6">The sequence shown here is derived from an EMBL/GenBank/DDBJ whole genome shotgun (WGS) entry which is preliminary data.</text>
</comment>
<dbReference type="PROSITE" id="PS01124">
    <property type="entry name" value="HTH_ARAC_FAMILY_2"/>
    <property type="match status" value="1"/>
</dbReference>
<dbReference type="Pfam" id="PF12833">
    <property type="entry name" value="HTH_18"/>
    <property type="match status" value="1"/>
</dbReference>
<keyword evidence="1" id="KW-0805">Transcription regulation</keyword>
<feature type="region of interest" description="Disordered" evidence="4">
    <location>
        <begin position="332"/>
        <end position="371"/>
    </location>
</feature>
<dbReference type="PROSITE" id="PS00041">
    <property type="entry name" value="HTH_ARAC_FAMILY_1"/>
    <property type="match status" value="1"/>
</dbReference>
<feature type="compositionally biased region" description="Low complexity" evidence="4">
    <location>
        <begin position="342"/>
        <end position="355"/>
    </location>
</feature>
<feature type="domain" description="HTH araC/xylS-type" evidence="5">
    <location>
        <begin position="218"/>
        <end position="320"/>
    </location>
</feature>
<evidence type="ECO:0000313" key="7">
    <source>
        <dbReference type="Proteomes" id="UP001500630"/>
    </source>
</evidence>
<name>A0ABP6ZQ34_9ACTN</name>
<dbReference type="InterPro" id="IPR050204">
    <property type="entry name" value="AraC_XylS_family_regulators"/>
</dbReference>
<gene>
    <name evidence="6" type="ORF">GCM10022419_121900</name>
</gene>
<organism evidence="6 7">
    <name type="scientific">Nonomuraea rosea</name>
    <dbReference type="NCBI Taxonomy" id="638574"/>
    <lineage>
        <taxon>Bacteria</taxon>
        <taxon>Bacillati</taxon>
        <taxon>Actinomycetota</taxon>
        <taxon>Actinomycetes</taxon>
        <taxon>Streptosporangiales</taxon>
        <taxon>Streptosporangiaceae</taxon>
        <taxon>Nonomuraea</taxon>
    </lineage>
</organism>
<dbReference type="InterPro" id="IPR035418">
    <property type="entry name" value="AraC-bd_2"/>
</dbReference>
<dbReference type="PANTHER" id="PTHR46796">
    <property type="entry name" value="HTH-TYPE TRANSCRIPTIONAL ACTIVATOR RHAS-RELATED"/>
    <property type="match status" value="1"/>
</dbReference>
<reference evidence="7" key="1">
    <citation type="journal article" date="2019" name="Int. J. Syst. Evol. Microbiol.">
        <title>The Global Catalogue of Microorganisms (GCM) 10K type strain sequencing project: providing services to taxonomists for standard genome sequencing and annotation.</title>
        <authorList>
            <consortium name="The Broad Institute Genomics Platform"/>
            <consortium name="The Broad Institute Genome Sequencing Center for Infectious Disease"/>
            <person name="Wu L."/>
            <person name="Ma J."/>
        </authorList>
    </citation>
    <scope>NUCLEOTIDE SEQUENCE [LARGE SCALE GENOMIC DNA]</scope>
    <source>
        <strain evidence="7">JCM 17326</strain>
    </source>
</reference>
<accession>A0ABP6ZQ34</accession>
<sequence length="371" mass="41145">MLTVFDSATIAARDRLDAWRDVTAASMAPTAIDSPAPEAFIARLRAMPLGAAQVTSLAYTSLTSRRSSKEIRRSDPECYQVGLIRAGRQGIEQNDASVILRRGDLVIYDSSRPFEAIVSGTSLAETVHLQFPKRMLPLPVNQVNGLCALSLPGTEGIGRLLAAFLASLADGHTGYTGYTECDALRLETIVVDLTTAVLAHHLERENPPLYSPTHTLYLRIIAFIEENLHHPQLRPTTIATAHRISPRYLHRIFQQHHPVSVAAHIRARRLDRARRDLADHRLVHLTIATIARRWGFSRPADFSRAFQRHTGTPPRDYRNNYLTCGSVGAEQLAQRGEDPHLSRASSSKSRRSATADNCRSGDVVTRPDFGR</sequence>
<evidence type="ECO:0000256" key="1">
    <source>
        <dbReference type="ARBA" id="ARBA00023015"/>
    </source>
</evidence>
<keyword evidence="2" id="KW-0238">DNA-binding</keyword>
<dbReference type="InterPro" id="IPR018062">
    <property type="entry name" value="HTH_AraC-typ_CS"/>
</dbReference>
<protein>
    <submittedName>
        <fullName evidence="6">Helix-turn-helix domain-containing protein</fullName>
    </submittedName>
</protein>
<dbReference type="PANTHER" id="PTHR46796:SF6">
    <property type="entry name" value="ARAC SUBFAMILY"/>
    <property type="match status" value="1"/>
</dbReference>
<evidence type="ECO:0000256" key="4">
    <source>
        <dbReference type="SAM" id="MobiDB-lite"/>
    </source>
</evidence>
<keyword evidence="7" id="KW-1185">Reference proteome</keyword>
<evidence type="ECO:0000256" key="3">
    <source>
        <dbReference type="ARBA" id="ARBA00023163"/>
    </source>
</evidence>
<evidence type="ECO:0000256" key="2">
    <source>
        <dbReference type="ARBA" id="ARBA00023125"/>
    </source>
</evidence>
<dbReference type="EMBL" id="BAABDQ010000054">
    <property type="protein sequence ID" value="GAA3616246.1"/>
    <property type="molecule type" value="Genomic_DNA"/>
</dbReference>
<dbReference type="SUPFAM" id="SSF46689">
    <property type="entry name" value="Homeodomain-like"/>
    <property type="match status" value="1"/>
</dbReference>
<dbReference type="SMART" id="SM00342">
    <property type="entry name" value="HTH_ARAC"/>
    <property type="match status" value="1"/>
</dbReference>
<dbReference type="InterPro" id="IPR009057">
    <property type="entry name" value="Homeodomain-like_sf"/>
</dbReference>